<organism evidence="5 6">
    <name type="scientific">Orbilia oligospora</name>
    <name type="common">Nematode-trapping fungus</name>
    <name type="synonym">Arthrobotrys oligospora</name>
    <dbReference type="NCBI Taxonomy" id="2813651"/>
    <lineage>
        <taxon>Eukaryota</taxon>
        <taxon>Fungi</taxon>
        <taxon>Dikarya</taxon>
        <taxon>Ascomycota</taxon>
        <taxon>Pezizomycotina</taxon>
        <taxon>Orbiliomycetes</taxon>
        <taxon>Orbiliales</taxon>
        <taxon>Orbiliaceae</taxon>
        <taxon>Orbilia</taxon>
    </lineage>
</organism>
<dbReference type="Gene3D" id="3.40.50.1580">
    <property type="entry name" value="Nucleoside phosphorylase domain"/>
    <property type="match status" value="1"/>
</dbReference>
<dbReference type="PANTHER" id="PTHR46082">
    <property type="entry name" value="ATP/GTP-BINDING PROTEIN-RELATED"/>
    <property type="match status" value="1"/>
</dbReference>
<dbReference type="SMART" id="SM00248">
    <property type="entry name" value="ANK"/>
    <property type="match status" value="5"/>
</dbReference>
<dbReference type="Proteomes" id="UP000480548">
    <property type="component" value="Unassembled WGS sequence"/>
</dbReference>
<dbReference type="Gene3D" id="1.25.40.20">
    <property type="entry name" value="Ankyrin repeat-containing domain"/>
    <property type="match status" value="1"/>
</dbReference>
<feature type="domain" description="Nephrocystin 3-like N-terminal" evidence="4">
    <location>
        <begin position="260"/>
        <end position="418"/>
    </location>
</feature>
<proteinExistence type="predicted"/>
<dbReference type="GO" id="GO:0009116">
    <property type="term" value="P:nucleoside metabolic process"/>
    <property type="evidence" value="ECO:0007669"/>
    <property type="project" value="InterPro"/>
</dbReference>
<keyword evidence="2" id="KW-0040">ANK repeat</keyword>
<dbReference type="InterPro" id="IPR054471">
    <property type="entry name" value="GPIID_WHD"/>
</dbReference>
<dbReference type="InterPro" id="IPR002110">
    <property type="entry name" value="Ankyrin_rpt"/>
</dbReference>
<sequence>MAMSMKMLAHEAYTVGWICALPKEMAPAIAMLEEIHTKLSLPSSDHNNYSLGSINGHNIVIACLPKGSVGTNDAASVAMRMSSTFPSIKFNLIVGIGGGVPSHGHDVRLGDVVVSTPTGQHGGVVQYDLGKTTQGGVFERAGALNRPPMMLLTALSNLEALHDIVNSKGSEYISDMLSRSPGLAPKYSPCDPATDILYQAEYDHPQGEDTCAKCDPSQIVKRNPRNDDEFVVHYGLIASGNQVMRDGVTRDRISKGLGGHELFRDWQKSESSRTLWVSADPKYGKSVLAKYLVDHVLTSNEFRTTCYFFFKNDFEDQKSVTSALYCILHQLFDQRFDLLSEAILEQLEITRNHITSSFSELWGALLSAANSKNAGEIVCILDAIDECEDHGRSQLARVLRELYSTRKNFNLKFLLTSRPYGEIRQDFKPLAVLGLPVIHLSGESENEMEKISREIDIFINAKVQEIRDKLNITDNDRNFLLKRLKIIPNRTYLWVYITLDLIESDIKSNMDINRYRIAEVTSYLPQKLDEEYEKILSKIRNREKARRLLQIIIAAVRPLTLHEMNIALNLEDNHQSYSSLDLESEECFRDSVRDLCGLFITIKESKIYLLHQTAKKFLVGNDQASLHPGQWKNSLQPRASHQALTDICIKLLLFVELESHPLTKDMVVSEYVKSYEFLDYSAKHWTAHLQRSQNELELNYAKMQSILRLCNTTSKRCLTWFRIYWTGTSTDFPENVTTLIVASYFGFAIVVKHLLESENNLDLNSKDSRYKRSALSWAAENGFEVVVAQLLKASQVDSVDNYHRTPLVYAVWKKNTSVIRQLVKAGARDDLEDDIGGTPLFYAIYSGQNEVVKRVFKRANAISSMDTICVELLMSAARKGHDVIIKWLLEMCKVGPDIKDWNGRTPLL</sequence>
<gene>
    <name evidence="5" type="ORF">TWF703_000026</name>
</gene>
<dbReference type="PANTHER" id="PTHR46082:SF11">
    <property type="entry name" value="AAA+ ATPASE DOMAIN-CONTAINING PROTEIN-RELATED"/>
    <property type="match status" value="1"/>
</dbReference>
<evidence type="ECO:0000259" key="4">
    <source>
        <dbReference type="Pfam" id="PF24883"/>
    </source>
</evidence>
<dbReference type="SUPFAM" id="SSF53167">
    <property type="entry name" value="Purine and uridine phosphorylases"/>
    <property type="match status" value="1"/>
</dbReference>
<comment type="caution">
    <text evidence="5">The sequence shown here is derived from an EMBL/GenBank/DDBJ whole genome shotgun (WGS) entry which is preliminary data.</text>
</comment>
<feature type="repeat" description="ANK" evidence="2">
    <location>
        <begin position="802"/>
        <end position="834"/>
    </location>
</feature>
<dbReference type="Gene3D" id="3.40.50.300">
    <property type="entry name" value="P-loop containing nucleotide triphosphate hydrolases"/>
    <property type="match status" value="1"/>
</dbReference>
<evidence type="ECO:0000256" key="2">
    <source>
        <dbReference type="PROSITE-ProRule" id="PRU00023"/>
    </source>
</evidence>
<dbReference type="InterPro" id="IPR027417">
    <property type="entry name" value="P-loop_NTPase"/>
</dbReference>
<keyword evidence="1" id="KW-0677">Repeat</keyword>
<dbReference type="AlphaFoldDB" id="A0A7C8JWL7"/>
<dbReference type="Pfam" id="PF22939">
    <property type="entry name" value="WHD_GPIID"/>
    <property type="match status" value="1"/>
</dbReference>
<dbReference type="PROSITE" id="PS50088">
    <property type="entry name" value="ANK_REPEAT"/>
    <property type="match status" value="1"/>
</dbReference>
<dbReference type="SUPFAM" id="SSF48403">
    <property type="entry name" value="Ankyrin repeat"/>
    <property type="match status" value="1"/>
</dbReference>
<dbReference type="Pfam" id="PF12796">
    <property type="entry name" value="Ank_2"/>
    <property type="match status" value="1"/>
</dbReference>
<dbReference type="InterPro" id="IPR036770">
    <property type="entry name" value="Ankyrin_rpt-contain_sf"/>
</dbReference>
<reference evidence="5 6" key="1">
    <citation type="submission" date="2019-06" db="EMBL/GenBank/DDBJ databases">
        <authorList>
            <person name="Palmer J.M."/>
        </authorList>
    </citation>
    <scope>NUCLEOTIDE SEQUENCE [LARGE SCALE GENOMIC DNA]</scope>
    <source>
        <strain evidence="5 6">TWF703</strain>
    </source>
</reference>
<dbReference type="InterPro" id="IPR035994">
    <property type="entry name" value="Nucleoside_phosphorylase_sf"/>
</dbReference>
<name>A0A7C8JWL7_ORBOL</name>
<feature type="domain" description="GPI inositol-deacylase winged helix" evidence="3">
    <location>
        <begin position="532"/>
        <end position="625"/>
    </location>
</feature>
<protein>
    <submittedName>
        <fullName evidence="5">Uncharacterized protein</fullName>
    </submittedName>
</protein>
<evidence type="ECO:0000256" key="1">
    <source>
        <dbReference type="ARBA" id="ARBA00022737"/>
    </source>
</evidence>
<dbReference type="EMBL" id="WIQZ01000001">
    <property type="protein sequence ID" value="KAF3147186.1"/>
    <property type="molecule type" value="Genomic_DNA"/>
</dbReference>
<dbReference type="SUPFAM" id="SSF52540">
    <property type="entry name" value="P-loop containing nucleoside triphosphate hydrolases"/>
    <property type="match status" value="1"/>
</dbReference>
<dbReference type="GO" id="GO:0003824">
    <property type="term" value="F:catalytic activity"/>
    <property type="evidence" value="ECO:0007669"/>
    <property type="project" value="InterPro"/>
</dbReference>
<dbReference type="InterPro" id="IPR053137">
    <property type="entry name" value="NLR-like"/>
</dbReference>
<dbReference type="InterPro" id="IPR056884">
    <property type="entry name" value="NPHP3-like_N"/>
</dbReference>
<evidence type="ECO:0000313" key="5">
    <source>
        <dbReference type="EMBL" id="KAF3147186.1"/>
    </source>
</evidence>
<accession>A0A7C8JWL7</accession>
<dbReference type="Pfam" id="PF24883">
    <property type="entry name" value="NPHP3_N"/>
    <property type="match status" value="1"/>
</dbReference>
<evidence type="ECO:0000259" key="3">
    <source>
        <dbReference type="Pfam" id="PF22939"/>
    </source>
</evidence>
<evidence type="ECO:0000313" key="6">
    <source>
        <dbReference type="Proteomes" id="UP000480548"/>
    </source>
</evidence>